<evidence type="ECO:0000256" key="3">
    <source>
        <dbReference type="ARBA" id="ARBA00022468"/>
    </source>
</evidence>
<dbReference type="GO" id="GO:0000133">
    <property type="term" value="C:polarisome"/>
    <property type="evidence" value="ECO:0007669"/>
    <property type="project" value="UniProtKB-ARBA"/>
</dbReference>
<comment type="subcellular location">
    <subcellularLocation>
        <location evidence="1">Bud neck</location>
    </subcellularLocation>
    <subcellularLocation>
        <location evidence="2">Cytoplasm</location>
    </subcellularLocation>
</comment>
<dbReference type="FunFam" id="1.10.8.270:FF:000036">
    <property type="entry name" value="GTPase-activating protein GYP3"/>
    <property type="match status" value="1"/>
</dbReference>
<dbReference type="SMART" id="SM00164">
    <property type="entry name" value="TBC"/>
    <property type="match status" value="1"/>
</dbReference>
<dbReference type="Gene3D" id="1.10.472.80">
    <property type="entry name" value="Ypt/Rab-GAP domain of gyp1p, domain 3"/>
    <property type="match status" value="1"/>
</dbReference>
<dbReference type="Proteomes" id="UP000190831">
    <property type="component" value="Chromosome H"/>
</dbReference>
<dbReference type="GO" id="GO:0005934">
    <property type="term" value="C:cellular bud tip"/>
    <property type="evidence" value="ECO:0007669"/>
    <property type="project" value="UniProtKB-ARBA"/>
</dbReference>
<dbReference type="PANTHER" id="PTHR47219:SF9">
    <property type="entry name" value="GTPASE ACTIVATING PROTEIN AND CENTROSOME-ASSOCIATED, ISOFORM B"/>
    <property type="match status" value="1"/>
</dbReference>
<dbReference type="GO" id="GO:0005935">
    <property type="term" value="C:cellular bud neck"/>
    <property type="evidence" value="ECO:0007669"/>
    <property type="project" value="UniProtKB-SubCell"/>
</dbReference>
<gene>
    <name evidence="7" type="ORF">LAFE_0H16754G</name>
</gene>
<dbReference type="GO" id="GO:0000131">
    <property type="term" value="C:incipient cellular bud site"/>
    <property type="evidence" value="ECO:0007669"/>
    <property type="project" value="UniProtKB-ARBA"/>
</dbReference>
<dbReference type="GO" id="GO:0043332">
    <property type="term" value="C:mating projection tip"/>
    <property type="evidence" value="ECO:0007669"/>
    <property type="project" value="UniProtKB-ARBA"/>
</dbReference>
<evidence type="ECO:0000313" key="7">
    <source>
        <dbReference type="EMBL" id="SCW04583.1"/>
    </source>
</evidence>
<protein>
    <submittedName>
        <fullName evidence="7">LAFE_0H16754g1_1</fullName>
    </submittedName>
</protein>
<name>A0A1G4ML56_LACFM</name>
<evidence type="ECO:0000256" key="5">
    <source>
        <dbReference type="SAM" id="MobiDB-lite"/>
    </source>
</evidence>
<dbReference type="AlphaFoldDB" id="A0A1G4ML56"/>
<keyword evidence="8" id="KW-1185">Reference proteome</keyword>
<dbReference type="Pfam" id="PF00566">
    <property type="entry name" value="RabGAP-TBC"/>
    <property type="match status" value="1"/>
</dbReference>
<dbReference type="GO" id="GO:0005096">
    <property type="term" value="F:GTPase activator activity"/>
    <property type="evidence" value="ECO:0007669"/>
    <property type="project" value="UniProtKB-KW"/>
</dbReference>
<dbReference type="SUPFAM" id="SSF47923">
    <property type="entry name" value="Ypt/Rab-GAP domain of gyp1p"/>
    <property type="match status" value="2"/>
</dbReference>
<dbReference type="FunFam" id="1.10.472.80:FF:000057">
    <property type="entry name" value="GTPase-activating protein"/>
    <property type="match status" value="1"/>
</dbReference>
<dbReference type="GO" id="GO:0070649">
    <property type="term" value="P:formin-nucleated actin cable assembly"/>
    <property type="evidence" value="ECO:0007669"/>
    <property type="project" value="UniProtKB-ARBA"/>
</dbReference>
<evidence type="ECO:0000313" key="8">
    <source>
        <dbReference type="Proteomes" id="UP000190831"/>
    </source>
</evidence>
<dbReference type="InterPro" id="IPR035969">
    <property type="entry name" value="Rab-GAP_TBC_sf"/>
</dbReference>
<dbReference type="GO" id="GO:0006887">
    <property type="term" value="P:exocytosis"/>
    <property type="evidence" value="ECO:0007669"/>
    <property type="project" value="UniProtKB-ARBA"/>
</dbReference>
<dbReference type="OrthoDB" id="294251at2759"/>
<evidence type="ECO:0000256" key="4">
    <source>
        <dbReference type="ARBA" id="ARBA00022490"/>
    </source>
</evidence>
<dbReference type="InterPro" id="IPR000195">
    <property type="entry name" value="Rab-GAP-TBC_dom"/>
</dbReference>
<accession>A0A1G4ML56</accession>
<dbReference type="PANTHER" id="PTHR47219">
    <property type="entry name" value="RAB GTPASE-ACTIVATING PROTEIN 1-LIKE"/>
    <property type="match status" value="1"/>
</dbReference>
<reference evidence="7 8" key="1">
    <citation type="submission" date="2016-03" db="EMBL/GenBank/DDBJ databases">
        <authorList>
            <person name="Devillers H."/>
        </authorList>
    </citation>
    <scope>NUCLEOTIDE SEQUENCE [LARGE SCALE GENOMIC DNA]</scope>
    <source>
        <strain evidence="7">CBS 6772</strain>
    </source>
</reference>
<proteinExistence type="predicted"/>
<dbReference type="EMBL" id="LT598491">
    <property type="protein sequence ID" value="SCW04583.1"/>
    <property type="molecule type" value="Genomic_DNA"/>
</dbReference>
<dbReference type="STRING" id="4955.A0A1G4ML56"/>
<dbReference type="PROSITE" id="PS50086">
    <property type="entry name" value="TBC_RABGAP"/>
    <property type="match status" value="1"/>
</dbReference>
<evidence type="ECO:0000259" key="6">
    <source>
        <dbReference type="PROSITE" id="PS50086"/>
    </source>
</evidence>
<evidence type="ECO:0000256" key="1">
    <source>
        <dbReference type="ARBA" id="ARBA00004266"/>
    </source>
</evidence>
<feature type="domain" description="Rab-GAP TBC" evidence="6">
    <location>
        <begin position="193"/>
        <end position="402"/>
    </location>
</feature>
<dbReference type="Gene3D" id="1.10.8.270">
    <property type="entry name" value="putative rabgap domain of human tbc1 domain family member 14 like domains"/>
    <property type="match status" value="1"/>
</dbReference>
<evidence type="ECO:0000256" key="2">
    <source>
        <dbReference type="ARBA" id="ARBA00004496"/>
    </source>
</evidence>
<dbReference type="InterPro" id="IPR050302">
    <property type="entry name" value="Rab_GAP_TBC_domain"/>
</dbReference>
<keyword evidence="4" id="KW-0963">Cytoplasm</keyword>
<dbReference type="OMA" id="YFARGQE"/>
<organism evidence="7 8">
    <name type="scientific">Lachancea fermentati</name>
    <name type="common">Zygosaccharomyces fermentati</name>
    <dbReference type="NCBI Taxonomy" id="4955"/>
    <lineage>
        <taxon>Eukaryota</taxon>
        <taxon>Fungi</taxon>
        <taxon>Dikarya</taxon>
        <taxon>Ascomycota</taxon>
        <taxon>Saccharomycotina</taxon>
        <taxon>Saccharomycetes</taxon>
        <taxon>Saccharomycetales</taxon>
        <taxon>Saccharomycetaceae</taxon>
        <taxon>Lachancea</taxon>
    </lineage>
</organism>
<dbReference type="GO" id="GO:0031267">
    <property type="term" value="F:small GTPase binding"/>
    <property type="evidence" value="ECO:0007669"/>
    <property type="project" value="TreeGrafter"/>
</dbReference>
<feature type="region of interest" description="Disordered" evidence="5">
    <location>
        <begin position="1"/>
        <end position="68"/>
    </location>
</feature>
<keyword evidence="3" id="KW-0343">GTPase activation</keyword>
<sequence>MSRSASLLNSYGMHVRPMHSGHGVSLPKKSPSVPDLNRTYLGENKSNVSMMSEPKPPNSKPSLVESNSVEDATDLSFIELYEEAEEDENGSGSTTPMTDPIPAAVSYSSELEQTTNSILKDLSHFDRYGFKKQSTYITENEYNSWWSEYSQYCIRRKRKWQDLLEKSGLSTNNDSPDRFPPKSEKLKRYVRKGIPAEWRGNAWWYFARGQEKLNKNKGLYDKILNNLNSSQNGQLRDSDVIERDLNRTFPDNIHFQRKSDDTEEPLMIQSLRRVLIAFSIYNPKIGYCQSMNFLVGLLLLFLDEEKAFWMLVIITSRYLPGVHNVNLEGVNIDQGVLMLCIKEYLPEFWHRIMPKQQARNNEFLYKLPPLTLCTASWFMSCFVGVVPIETTLRIWDCLFYEESHVLFKISLSIIKLSEQELSRHNHHNTRSRPPNKDDDDIEIFQIIQTFPKKLLNPNDIFDRVIFKRRISFNNLNQEEIDRCRKYVTSQRLKHKNYTELVGDKAASSSNRDSKMASDLINDALSSEVYGFKKSLTGVHWNNSIKEKVRQIRRR</sequence>